<reference evidence="16" key="1">
    <citation type="submission" date="2025-08" db="UniProtKB">
        <authorList>
            <consortium name="RefSeq"/>
        </authorList>
    </citation>
    <scope>IDENTIFICATION</scope>
    <source>
        <tissue evidence="16">Entire body</tissue>
    </source>
</reference>
<comment type="function">
    <text evidence="1">Required for ciliogenesis.</text>
</comment>
<dbReference type="PANTHER" id="PTHR13306:SF6">
    <property type="entry name" value="TRANSMEMBRANE PROTEIN 138"/>
    <property type="match status" value="1"/>
</dbReference>
<keyword evidence="12" id="KW-0325">Glycoprotein</keyword>
<sequence length="168" mass="19901">MKLTVRRYGTILAIQTLLLIVDLSINTFSILIRKHNALMLIMFIIQDVCLILALAALLLTFFSTYVFQAGLVEMLYDRFRLSIIICMFYFILTTILHIWTLSVRWKDPTKHNWSSGLYVMYILQRLMSPYYYYYYKRASLRISDPGFYEDVQWVQGLHNSQIVQNTSI</sequence>
<evidence type="ECO:0000313" key="15">
    <source>
        <dbReference type="Proteomes" id="UP000192223"/>
    </source>
</evidence>
<dbReference type="PANTHER" id="PTHR13306">
    <property type="entry name" value="TRANSMEMBRANE PROTEIN 138"/>
    <property type="match status" value="1"/>
</dbReference>
<dbReference type="InParanoid" id="A0A1W4X1S6"/>
<dbReference type="GO" id="GO:0005929">
    <property type="term" value="C:cilium"/>
    <property type="evidence" value="ECO:0007669"/>
    <property type="project" value="UniProtKB-SubCell"/>
</dbReference>
<dbReference type="FunCoup" id="A0A1W4X1S6">
    <property type="interactions" value="135"/>
</dbReference>
<keyword evidence="10" id="KW-0969">Cilium</keyword>
<keyword evidence="7 14" id="KW-0812">Transmembrane</keyword>
<evidence type="ECO:0000256" key="7">
    <source>
        <dbReference type="ARBA" id="ARBA00022692"/>
    </source>
</evidence>
<dbReference type="GeneID" id="108740303"/>
<keyword evidence="11 14" id="KW-0472">Membrane</keyword>
<dbReference type="Proteomes" id="UP000192223">
    <property type="component" value="Unplaced"/>
</dbReference>
<gene>
    <name evidence="16" type="primary">LOC108740303</name>
</gene>
<keyword evidence="9 14" id="KW-1133">Transmembrane helix</keyword>
<evidence type="ECO:0000256" key="11">
    <source>
        <dbReference type="ARBA" id="ARBA00023136"/>
    </source>
</evidence>
<evidence type="ECO:0000256" key="6">
    <source>
        <dbReference type="ARBA" id="ARBA00022554"/>
    </source>
</evidence>
<keyword evidence="13" id="KW-0966">Cell projection</keyword>
<protein>
    <recommendedName>
        <fullName evidence="5">Transmembrane protein 138</fullName>
    </recommendedName>
</protein>
<organism evidence="15 16">
    <name type="scientific">Agrilus planipennis</name>
    <name type="common">Emerald ash borer</name>
    <name type="synonym">Agrilus marcopoli</name>
    <dbReference type="NCBI Taxonomy" id="224129"/>
    <lineage>
        <taxon>Eukaryota</taxon>
        <taxon>Metazoa</taxon>
        <taxon>Ecdysozoa</taxon>
        <taxon>Arthropoda</taxon>
        <taxon>Hexapoda</taxon>
        <taxon>Insecta</taxon>
        <taxon>Pterygota</taxon>
        <taxon>Neoptera</taxon>
        <taxon>Endopterygota</taxon>
        <taxon>Coleoptera</taxon>
        <taxon>Polyphaga</taxon>
        <taxon>Elateriformia</taxon>
        <taxon>Buprestoidea</taxon>
        <taxon>Buprestidae</taxon>
        <taxon>Agrilinae</taxon>
        <taxon>Agrilus</taxon>
    </lineage>
</organism>
<comment type="similarity">
    <text evidence="4">Belongs to the TMEM138 family.</text>
</comment>
<dbReference type="AlphaFoldDB" id="A0A1W4X1S6"/>
<evidence type="ECO:0000256" key="2">
    <source>
        <dbReference type="ARBA" id="ARBA00004128"/>
    </source>
</evidence>
<feature type="transmembrane region" description="Helical" evidence="14">
    <location>
        <begin position="38"/>
        <end position="67"/>
    </location>
</feature>
<evidence type="ECO:0000256" key="3">
    <source>
        <dbReference type="ARBA" id="ARBA00004138"/>
    </source>
</evidence>
<evidence type="ECO:0000256" key="9">
    <source>
        <dbReference type="ARBA" id="ARBA00022989"/>
    </source>
</evidence>
<dbReference type="OrthoDB" id="189688at2759"/>
<accession>A0A1W4X1S6</accession>
<evidence type="ECO:0000256" key="13">
    <source>
        <dbReference type="ARBA" id="ARBA00023273"/>
    </source>
</evidence>
<feature type="transmembrane region" description="Helical" evidence="14">
    <location>
        <begin position="79"/>
        <end position="101"/>
    </location>
</feature>
<dbReference type="RefSeq" id="XP_018330086.1">
    <property type="nucleotide sequence ID" value="XM_018474584.1"/>
</dbReference>
<dbReference type="GO" id="GO:0030030">
    <property type="term" value="P:cell projection organization"/>
    <property type="evidence" value="ECO:0007669"/>
    <property type="project" value="UniProtKB-KW"/>
</dbReference>
<evidence type="ECO:0000256" key="1">
    <source>
        <dbReference type="ARBA" id="ARBA00003709"/>
    </source>
</evidence>
<dbReference type="GO" id="GO:0005774">
    <property type="term" value="C:vacuolar membrane"/>
    <property type="evidence" value="ECO:0007669"/>
    <property type="project" value="UniProtKB-SubCell"/>
</dbReference>
<evidence type="ECO:0000256" key="14">
    <source>
        <dbReference type="SAM" id="Phobius"/>
    </source>
</evidence>
<evidence type="ECO:0000256" key="12">
    <source>
        <dbReference type="ARBA" id="ARBA00023180"/>
    </source>
</evidence>
<comment type="subcellular location">
    <subcellularLocation>
        <location evidence="3">Cell projection</location>
        <location evidence="3">Cilium</location>
    </subcellularLocation>
    <subcellularLocation>
        <location evidence="2">Vacuole membrane</location>
        <topology evidence="2">Multi-pass membrane protein</topology>
    </subcellularLocation>
</comment>
<proteinExistence type="inferred from homology"/>
<name>A0A1W4X1S6_AGRPL</name>
<dbReference type="InterPro" id="IPR024133">
    <property type="entry name" value="TM_138"/>
</dbReference>
<keyword evidence="15" id="KW-1185">Reference proteome</keyword>
<keyword evidence="6" id="KW-0926">Vacuole</keyword>
<evidence type="ECO:0000256" key="10">
    <source>
        <dbReference type="ARBA" id="ARBA00023069"/>
    </source>
</evidence>
<evidence type="ECO:0000256" key="4">
    <source>
        <dbReference type="ARBA" id="ARBA00010572"/>
    </source>
</evidence>
<dbReference type="Pfam" id="PF14935">
    <property type="entry name" value="TMEM138"/>
    <property type="match status" value="1"/>
</dbReference>
<dbReference type="KEGG" id="apln:108740303"/>
<feature type="transmembrane region" description="Helical" evidence="14">
    <location>
        <begin position="12"/>
        <end position="32"/>
    </location>
</feature>
<evidence type="ECO:0000313" key="16">
    <source>
        <dbReference type="RefSeq" id="XP_018330086.1"/>
    </source>
</evidence>
<evidence type="ECO:0000256" key="8">
    <source>
        <dbReference type="ARBA" id="ARBA00022794"/>
    </source>
</evidence>
<evidence type="ECO:0000256" key="5">
    <source>
        <dbReference type="ARBA" id="ARBA00014515"/>
    </source>
</evidence>
<keyword evidence="8" id="KW-0970">Cilium biogenesis/degradation</keyword>
<dbReference type="STRING" id="224129.A0A1W4X1S6"/>